<dbReference type="HOGENOM" id="CLU_2740900_0_0_1"/>
<reference evidence="2 3" key="1">
    <citation type="submission" date="2014-04" db="EMBL/GenBank/DDBJ databases">
        <authorList>
            <consortium name="DOE Joint Genome Institute"/>
            <person name="Kuo A."/>
            <person name="Tarkka M."/>
            <person name="Buscot F."/>
            <person name="Kohler A."/>
            <person name="Nagy L.G."/>
            <person name="Floudas D."/>
            <person name="Copeland A."/>
            <person name="Barry K.W."/>
            <person name="Cichocki N."/>
            <person name="Veneault-Fourrey C."/>
            <person name="LaButti K."/>
            <person name="Lindquist E.A."/>
            <person name="Lipzen A."/>
            <person name="Lundell T."/>
            <person name="Morin E."/>
            <person name="Murat C."/>
            <person name="Sun H."/>
            <person name="Tunlid A."/>
            <person name="Henrissat B."/>
            <person name="Grigoriev I.V."/>
            <person name="Hibbett D.S."/>
            <person name="Martin F."/>
            <person name="Nordberg H.P."/>
            <person name="Cantor M.N."/>
            <person name="Hua S.X."/>
        </authorList>
    </citation>
    <scope>NUCLEOTIDE SEQUENCE [LARGE SCALE GENOMIC DNA]</scope>
    <source>
        <strain evidence="2 3">F 1598</strain>
    </source>
</reference>
<dbReference type="Proteomes" id="UP000054166">
    <property type="component" value="Unassembled WGS sequence"/>
</dbReference>
<keyword evidence="3" id="KW-1185">Reference proteome</keyword>
<evidence type="ECO:0000256" key="1">
    <source>
        <dbReference type="SAM" id="Phobius"/>
    </source>
</evidence>
<protein>
    <submittedName>
        <fullName evidence="2">Uncharacterized protein</fullName>
    </submittedName>
</protein>
<feature type="transmembrane region" description="Helical" evidence="1">
    <location>
        <begin position="46"/>
        <end position="65"/>
    </location>
</feature>
<dbReference type="AlphaFoldDB" id="A0A0C3GIB9"/>
<name>A0A0C3GIB9_PILCF</name>
<evidence type="ECO:0000313" key="3">
    <source>
        <dbReference type="Proteomes" id="UP000054166"/>
    </source>
</evidence>
<gene>
    <name evidence="2" type="ORF">PILCRDRAFT_128389</name>
</gene>
<evidence type="ECO:0000313" key="2">
    <source>
        <dbReference type="EMBL" id="KIM91389.1"/>
    </source>
</evidence>
<keyword evidence="1" id="KW-0472">Membrane</keyword>
<reference evidence="3" key="2">
    <citation type="submission" date="2015-01" db="EMBL/GenBank/DDBJ databases">
        <title>Evolutionary Origins and Diversification of the Mycorrhizal Mutualists.</title>
        <authorList>
            <consortium name="DOE Joint Genome Institute"/>
            <consortium name="Mycorrhizal Genomics Consortium"/>
            <person name="Kohler A."/>
            <person name="Kuo A."/>
            <person name="Nagy L.G."/>
            <person name="Floudas D."/>
            <person name="Copeland A."/>
            <person name="Barry K.W."/>
            <person name="Cichocki N."/>
            <person name="Veneault-Fourrey C."/>
            <person name="LaButti K."/>
            <person name="Lindquist E.A."/>
            <person name="Lipzen A."/>
            <person name="Lundell T."/>
            <person name="Morin E."/>
            <person name="Murat C."/>
            <person name="Riley R."/>
            <person name="Ohm R."/>
            <person name="Sun H."/>
            <person name="Tunlid A."/>
            <person name="Henrissat B."/>
            <person name="Grigoriev I.V."/>
            <person name="Hibbett D.S."/>
            <person name="Martin F."/>
        </authorList>
    </citation>
    <scope>NUCLEOTIDE SEQUENCE [LARGE SCALE GENOMIC DNA]</scope>
    <source>
        <strain evidence="3">F 1598</strain>
    </source>
</reference>
<organism evidence="2 3">
    <name type="scientific">Piloderma croceum (strain F 1598)</name>
    <dbReference type="NCBI Taxonomy" id="765440"/>
    <lineage>
        <taxon>Eukaryota</taxon>
        <taxon>Fungi</taxon>
        <taxon>Dikarya</taxon>
        <taxon>Basidiomycota</taxon>
        <taxon>Agaricomycotina</taxon>
        <taxon>Agaricomycetes</taxon>
        <taxon>Agaricomycetidae</taxon>
        <taxon>Atheliales</taxon>
        <taxon>Atheliaceae</taxon>
        <taxon>Piloderma</taxon>
    </lineage>
</organism>
<accession>A0A0C3GIB9</accession>
<keyword evidence="1" id="KW-0812">Transmembrane</keyword>
<dbReference type="EMBL" id="KN832971">
    <property type="protein sequence ID" value="KIM91389.1"/>
    <property type="molecule type" value="Genomic_DNA"/>
</dbReference>
<proteinExistence type="predicted"/>
<dbReference type="InParanoid" id="A0A0C3GIB9"/>
<sequence length="71" mass="8012">MWLQVINIADAEKACEPTRHPSRLNDIALCEGIERRVNQANRRHPIWTPAMNCFLLLCLLAIANVSGTQLT</sequence>
<keyword evidence="1" id="KW-1133">Transmembrane helix</keyword>